<feature type="transmembrane region" description="Helical" evidence="8">
    <location>
        <begin position="100"/>
        <end position="119"/>
    </location>
</feature>
<feature type="transmembrane region" description="Helical" evidence="8">
    <location>
        <begin position="326"/>
        <end position="348"/>
    </location>
</feature>
<feature type="transmembrane region" description="Helical" evidence="8">
    <location>
        <begin position="355"/>
        <end position="374"/>
    </location>
</feature>
<dbReference type="EMBL" id="CAUJNA010003731">
    <property type="protein sequence ID" value="CAJ1408749.1"/>
    <property type="molecule type" value="Genomic_DNA"/>
</dbReference>
<sequence>MPCQPDQGFAALAVQQPETERMSTSTLSAVVALRASSSFLSEEVHAESCNSTIALPRHFFFGLGLALTACMGGGLIFGCAPFQNALVHKYGYSMADTAAVWGRGFEMFVFGTAILSPFLDVVGPRWFAVAGAAMEWLGHNFLTRTASFPVTQGVDILSFAYGMVGLGGNMLMLASVQFCQLYSRSSTAAALLMGAYQSAGFIFTIFSLTNVDFSTFFGIYQVISLVGLAVVLLSFPDKPCESPQDAHCSLPVACTWLCTRTATVDRTGIGSLGRSLAPLKRLRTWLFLLSFSMAATCGAWCDGIFLSELNRKAAADPAAKNKLSQLIFWMPLVSNATFFFTPLIGALIDSHGFPLAVQLLFAVIALLVLSLWLLPLAWQWLTLLLLNWLQAVTYTLQFAYITRRYASDQFGAVMSFSTLAQAAVNPLGVYLLSAPLFQAAIAFIPCSLVLCGLWSWQETARPA</sequence>
<keyword evidence="10" id="KW-1185">Reference proteome</keyword>
<dbReference type="SUPFAM" id="SSF103473">
    <property type="entry name" value="MFS general substrate transporter"/>
    <property type="match status" value="1"/>
</dbReference>
<keyword evidence="4 8" id="KW-0812">Transmembrane</keyword>
<evidence type="ECO:0000256" key="2">
    <source>
        <dbReference type="ARBA" id="ARBA00006595"/>
    </source>
</evidence>
<dbReference type="PANTHER" id="PTHR20772:SF2">
    <property type="entry name" value="PROTEIN FMP42"/>
    <property type="match status" value="1"/>
</dbReference>
<evidence type="ECO:0000256" key="4">
    <source>
        <dbReference type="ARBA" id="ARBA00022692"/>
    </source>
</evidence>
<dbReference type="Proteomes" id="UP001178507">
    <property type="component" value="Unassembled WGS sequence"/>
</dbReference>
<evidence type="ECO:0000256" key="7">
    <source>
        <dbReference type="ARBA" id="ARBA00023136"/>
    </source>
</evidence>
<keyword evidence="5" id="KW-0029">Amino-acid transport</keyword>
<evidence type="ECO:0000256" key="6">
    <source>
        <dbReference type="ARBA" id="ARBA00022989"/>
    </source>
</evidence>
<keyword evidence="3" id="KW-0813">Transport</keyword>
<feature type="transmembrane region" description="Helical" evidence="8">
    <location>
        <begin position="437"/>
        <end position="456"/>
    </location>
</feature>
<evidence type="ECO:0000256" key="8">
    <source>
        <dbReference type="SAM" id="Phobius"/>
    </source>
</evidence>
<feature type="transmembrane region" description="Helical" evidence="8">
    <location>
        <begin position="59"/>
        <end position="80"/>
    </location>
</feature>
<feature type="transmembrane region" description="Helical" evidence="8">
    <location>
        <begin position="215"/>
        <end position="235"/>
    </location>
</feature>
<dbReference type="InterPro" id="IPR036259">
    <property type="entry name" value="MFS_trans_sf"/>
</dbReference>
<proteinExistence type="inferred from homology"/>
<feature type="transmembrane region" description="Helical" evidence="8">
    <location>
        <begin position="188"/>
        <end position="209"/>
    </location>
</feature>
<keyword evidence="6 8" id="KW-1133">Transmembrane helix</keyword>
<feature type="transmembrane region" description="Helical" evidence="8">
    <location>
        <begin position="156"/>
        <end position="176"/>
    </location>
</feature>
<dbReference type="InterPro" id="IPR052599">
    <property type="entry name" value="SLC43A_AATransporter"/>
</dbReference>
<comment type="similarity">
    <text evidence="2">Belongs to the SLC43A transporter (TC 2.A.1.44) family.</text>
</comment>
<evidence type="ECO:0000256" key="5">
    <source>
        <dbReference type="ARBA" id="ARBA00022970"/>
    </source>
</evidence>
<dbReference type="AlphaFoldDB" id="A0AA36JN90"/>
<gene>
    <name evidence="9" type="ORF">EVOR1521_LOCUS30010</name>
</gene>
<feature type="transmembrane region" description="Helical" evidence="8">
    <location>
        <begin position="284"/>
        <end position="306"/>
    </location>
</feature>
<dbReference type="PANTHER" id="PTHR20772">
    <property type="entry name" value="PROTEIN FMP42"/>
    <property type="match status" value="1"/>
</dbReference>
<comment type="caution">
    <text evidence="9">The sequence shown here is derived from an EMBL/GenBank/DDBJ whole genome shotgun (WGS) entry which is preliminary data.</text>
</comment>
<evidence type="ECO:0000256" key="3">
    <source>
        <dbReference type="ARBA" id="ARBA00022448"/>
    </source>
</evidence>
<accession>A0AA36JN90</accession>
<keyword evidence="7 8" id="KW-0472">Membrane</keyword>
<reference evidence="9" key="1">
    <citation type="submission" date="2023-08" db="EMBL/GenBank/DDBJ databases">
        <authorList>
            <person name="Chen Y."/>
            <person name="Shah S."/>
            <person name="Dougan E. K."/>
            <person name="Thang M."/>
            <person name="Chan C."/>
        </authorList>
    </citation>
    <scope>NUCLEOTIDE SEQUENCE</scope>
</reference>
<evidence type="ECO:0000256" key="1">
    <source>
        <dbReference type="ARBA" id="ARBA00004141"/>
    </source>
</evidence>
<protein>
    <submittedName>
        <fullName evidence="9">Uncharacterized protein</fullName>
    </submittedName>
</protein>
<evidence type="ECO:0000313" key="10">
    <source>
        <dbReference type="Proteomes" id="UP001178507"/>
    </source>
</evidence>
<name>A0AA36JN90_9DINO</name>
<dbReference type="GO" id="GO:0016020">
    <property type="term" value="C:membrane"/>
    <property type="evidence" value="ECO:0007669"/>
    <property type="project" value="UniProtKB-SubCell"/>
</dbReference>
<comment type="subcellular location">
    <subcellularLocation>
        <location evidence="1">Membrane</location>
        <topology evidence="1">Multi-pass membrane protein</topology>
    </subcellularLocation>
</comment>
<organism evidence="9 10">
    <name type="scientific">Effrenium voratum</name>
    <dbReference type="NCBI Taxonomy" id="2562239"/>
    <lineage>
        <taxon>Eukaryota</taxon>
        <taxon>Sar</taxon>
        <taxon>Alveolata</taxon>
        <taxon>Dinophyceae</taxon>
        <taxon>Suessiales</taxon>
        <taxon>Symbiodiniaceae</taxon>
        <taxon>Effrenium</taxon>
    </lineage>
</organism>
<dbReference type="GO" id="GO:0006865">
    <property type="term" value="P:amino acid transport"/>
    <property type="evidence" value="ECO:0007669"/>
    <property type="project" value="UniProtKB-KW"/>
</dbReference>
<evidence type="ECO:0000313" key="9">
    <source>
        <dbReference type="EMBL" id="CAJ1408749.1"/>
    </source>
</evidence>